<organism evidence="1 2">
    <name type="scientific">Rickettsia amblyommatis str. Ac/Pa</name>
    <dbReference type="NCBI Taxonomy" id="1359164"/>
    <lineage>
        <taxon>Bacteria</taxon>
        <taxon>Pseudomonadati</taxon>
        <taxon>Pseudomonadota</taxon>
        <taxon>Alphaproteobacteria</taxon>
        <taxon>Rickettsiales</taxon>
        <taxon>Rickettsiaceae</taxon>
        <taxon>Rickettsieae</taxon>
        <taxon>Rickettsia</taxon>
        <taxon>spotted fever group</taxon>
    </lineage>
</organism>
<dbReference type="AlphaFoldDB" id="A0A0F3N001"/>
<dbReference type="RefSeq" id="WP_269429125.1">
    <property type="nucleotide sequence ID" value="NZ_LANR01000001.1"/>
</dbReference>
<dbReference type="EMBL" id="LANR01000001">
    <property type="protein sequence ID" value="KJV61335.1"/>
    <property type="molecule type" value="Genomic_DNA"/>
</dbReference>
<comment type="caution">
    <text evidence="1">The sequence shown here is derived from an EMBL/GenBank/DDBJ whole genome shotgun (WGS) entry which is preliminary data.</text>
</comment>
<gene>
    <name evidence="1" type="ORF">APHACPA_0340</name>
</gene>
<keyword evidence="2" id="KW-1185">Reference proteome</keyword>
<name>A0A0F3N001_RICAM</name>
<accession>A0A0F3N001</accession>
<proteinExistence type="predicted"/>
<dbReference type="PATRIC" id="fig|1359164.3.peg.337"/>
<evidence type="ECO:0000313" key="2">
    <source>
        <dbReference type="Proteomes" id="UP000033556"/>
    </source>
</evidence>
<reference evidence="1 2" key="1">
    <citation type="submission" date="2015-01" db="EMBL/GenBank/DDBJ databases">
        <title>Genome Sequencing of Rickettsiales.</title>
        <authorList>
            <person name="Daugherty S.C."/>
            <person name="Su Q."/>
            <person name="Abolude K."/>
            <person name="Beier-Sexton M."/>
            <person name="Carlyon J.A."/>
            <person name="Carter R."/>
            <person name="Day N.P."/>
            <person name="Dumler S.J."/>
            <person name="Dyachenko V."/>
            <person name="Godinez A."/>
            <person name="Kurtti T.J."/>
            <person name="Lichay M."/>
            <person name="Mullins K.E."/>
            <person name="Ott S."/>
            <person name="Pappas-Brown V."/>
            <person name="Paris D.H."/>
            <person name="Patel P."/>
            <person name="Richards A.L."/>
            <person name="Sadzewicz L."/>
            <person name="Sears K."/>
            <person name="Seidman D."/>
            <person name="Sengamalay N."/>
            <person name="Stenos J."/>
            <person name="Tallon L.J."/>
            <person name="Vincent G."/>
            <person name="Fraser C.M."/>
            <person name="Munderloh U."/>
            <person name="Dunning-Hotopp J.C."/>
        </authorList>
    </citation>
    <scope>NUCLEOTIDE SEQUENCE [LARGE SCALE GENOMIC DNA]</scope>
    <source>
        <strain evidence="1 2">Ac/Pa</strain>
    </source>
</reference>
<evidence type="ECO:0000313" key="1">
    <source>
        <dbReference type="EMBL" id="KJV61335.1"/>
    </source>
</evidence>
<dbReference type="Proteomes" id="UP000033556">
    <property type="component" value="Unassembled WGS sequence"/>
</dbReference>
<protein>
    <submittedName>
        <fullName evidence="1">Uncharacterized protein</fullName>
    </submittedName>
</protein>
<sequence length="40" mass="4762">MGQKTRNKLTDYWKNHEVTKENEFAILTNIIHQEWAGITC</sequence>